<accession>A0AAW2GIL6</accession>
<reference evidence="2 3" key="1">
    <citation type="submission" date="2023-03" db="EMBL/GenBank/DDBJ databases">
        <title>High recombination rates correlate with genetic variation in Cardiocondyla obscurior ants.</title>
        <authorList>
            <person name="Errbii M."/>
        </authorList>
    </citation>
    <scope>NUCLEOTIDE SEQUENCE [LARGE SCALE GENOMIC DNA]</scope>
    <source>
        <strain evidence="2">Alpha-2009</strain>
        <tissue evidence="2">Whole body</tissue>
    </source>
</reference>
<feature type="region of interest" description="Disordered" evidence="1">
    <location>
        <begin position="43"/>
        <end position="67"/>
    </location>
</feature>
<evidence type="ECO:0000313" key="2">
    <source>
        <dbReference type="EMBL" id="KAL0126450.1"/>
    </source>
</evidence>
<dbReference type="EMBL" id="JADYXP020000004">
    <property type="protein sequence ID" value="KAL0126450.1"/>
    <property type="molecule type" value="Genomic_DNA"/>
</dbReference>
<proteinExistence type="predicted"/>
<evidence type="ECO:0000256" key="1">
    <source>
        <dbReference type="SAM" id="MobiDB-lite"/>
    </source>
</evidence>
<protein>
    <submittedName>
        <fullName evidence="2">Uncharacterized protein</fullName>
    </submittedName>
</protein>
<dbReference type="Proteomes" id="UP001430953">
    <property type="component" value="Unassembled WGS sequence"/>
</dbReference>
<dbReference type="AlphaFoldDB" id="A0AAW2GIL6"/>
<gene>
    <name evidence="2" type="ORF">PUN28_005069</name>
</gene>
<keyword evidence="3" id="KW-1185">Reference proteome</keyword>
<evidence type="ECO:0000313" key="3">
    <source>
        <dbReference type="Proteomes" id="UP001430953"/>
    </source>
</evidence>
<name>A0AAW2GIL6_9HYME</name>
<sequence length="128" mass="14618">MTNTYRTRKFEGRITITQDVRMIIITRGITGHPRFMAQPAERVTGASTNTSRERDLSCRGPGPPRSSTQIASLYRRTNFGRHYAKDTHFRFATIVETTCRDITVEYTLNELVSTGCNVHRTCLTVDFL</sequence>
<organism evidence="2 3">
    <name type="scientific">Cardiocondyla obscurior</name>
    <dbReference type="NCBI Taxonomy" id="286306"/>
    <lineage>
        <taxon>Eukaryota</taxon>
        <taxon>Metazoa</taxon>
        <taxon>Ecdysozoa</taxon>
        <taxon>Arthropoda</taxon>
        <taxon>Hexapoda</taxon>
        <taxon>Insecta</taxon>
        <taxon>Pterygota</taxon>
        <taxon>Neoptera</taxon>
        <taxon>Endopterygota</taxon>
        <taxon>Hymenoptera</taxon>
        <taxon>Apocrita</taxon>
        <taxon>Aculeata</taxon>
        <taxon>Formicoidea</taxon>
        <taxon>Formicidae</taxon>
        <taxon>Myrmicinae</taxon>
        <taxon>Cardiocondyla</taxon>
    </lineage>
</organism>
<comment type="caution">
    <text evidence="2">The sequence shown here is derived from an EMBL/GenBank/DDBJ whole genome shotgun (WGS) entry which is preliminary data.</text>
</comment>